<dbReference type="EMBL" id="KZ559122">
    <property type="protein sequence ID" value="PLB40944.1"/>
    <property type="molecule type" value="Genomic_DNA"/>
</dbReference>
<accession>A0A2I2FK12</accession>
<proteinExistence type="predicted"/>
<dbReference type="AlphaFoldDB" id="A0A2I2FK12"/>
<dbReference type="RefSeq" id="XP_024674956.1">
    <property type="nucleotide sequence ID" value="XM_024811379.1"/>
</dbReference>
<protein>
    <submittedName>
        <fullName evidence="2">Uncharacterized protein</fullName>
    </submittedName>
</protein>
<feature type="transmembrane region" description="Helical" evidence="1">
    <location>
        <begin position="44"/>
        <end position="65"/>
    </location>
</feature>
<reference evidence="2 3" key="1">
    <citation type="submission" date="2017-12" db="EMBL/GenBank/DDBJ databases">
        <authorList>
            <consortium name="DOE Joint Genome Institute"/>
            <person name="Haridas S."/>
            <person name="Kjaerbolling I."/>
            <person name="Vesth T.C."/>
            <person name="Frisvad J.C."/>
            <person name="Nybo J.L."/>
            <person name="Theobald S."/>
            <person name="Kuo A."/>
            <person name="Bowyer P."/>
            <person name="Matsuda Y."/>
            <person name="Mondo S."/>
            <person name="Lyhne E.K."/>
            <person name="Kogle M.E."/>
            <person name="Clum A."/>
            <person name="Lipzen A."/>
            <person name="Salamov A."/>
            <person name="Ngan C.Y."/>
            <person name="Daum C."/>
            <person name="Chiniquy J."/>
            <person name="Barry K."/>
            <person name="LaButti K."/>
            <person name="Simmons B.A."/>
            <person name="Magnuson J.K."/>
            <person name="Mortensen U.H."/>
            <person name="Larsen T.O."/>
            <person name="Grigoriev I.V."/>
            <person name="Baker S.E."/>
            <person name="Andersen M.R."/>
            <person name="Nordberg H.P."/>
            <person name="Cantor M.N."/>
            <person name="Hua S.X."/>
        </authorList>
    </citation>
    <scope>NUCLEOTIDE SEQUENCE [LARGE SCALE GENOMIC DNA]</scope>
    <source>
        <strain evidence="2 3">CBS 102.13</strain>
    </source>
</reference>
<evidence type="ECO:0000256" key="1">
    <source>
        <dbReference type="SAM" id="Phobius"/>
    </source>
</evidence>
<keyword evidence="3" id="KW-1185">Reference proteome</keyword>
<gene>
    <name evidence="2" type="ORF">BDW47DRAFT_100229</name>
</gene>
<keyword evidence="1" id="KW-1133">Transmembrane helix</keyword>
<evidence type="ECO:0000313" key="2">
    <source>
        <dbReference type="EMBL" id="PLB40944.1"/>
    </source>
</evidence>
<dbReference type="Proteomes" id="UP000234585">
    <property type="component" value="Unassembled WGS sequence"/>
</dbReference>
<keyword evidence="1" id="KW-0472">Membrane</keyword>
<keyword evidence="1" id="KW-0812">Transmembrane</keyword>
<feature type="transmembrane region" description="Helical" evidence="1">
    <location>
        <begin position="21"/>
        <end position="38"/>
    </location>
</feature>
<organism evidence="2 3">
    <name type="scientific">Aspergillus candidus</name>
    <dbReference type="NCBI Taxonomy" id="41067"/>
    <lineage>
        <taxon>Eukaryota</taxon>
        <taxon>Fungi</taxon>
        <taxon>Dikarya</taxon>
        <taxon>Ascomycota</taxon>
        <taxon>Pezizomycotina</taxon>
        <taxon>Eurotiomycetes</taxon>
        <taxon>Eurotiomycetidae</taxon>
        <taxon>Eurotiales</taxon>
        <taxon>Aspergillaceae</taxon>
        <taxon>Aspergillus</taxon>
        <taxon>Aspergillus subgen. Circumdati</taxon>
    </lineage>
</organism>
<evidence type="ECO:0000313" key="3">
    <source>
        <dbReference type="Proteomes" id="UP000234585"/>
    </source>
</evidence>
<sequence>MRARTSRSSGRTIPMVSMHSWGVGALLSQVIVTVRVVVDTGVGVVARMVMAMAMVVAMIMLVNVIPLPKLRVKRL</sequence>
<name>A0A2I2FK12_ASPCN</name>
<dbReference type="GeneID" id="36518539"/>